<evidence type="ECO:0000313" key="3">
    <source>
        <dbReference type="EMBL" id="GAA2106180.1"/>
    </source>
</evidence>
<feature type="region of interest" description="Disordered" evidence="1">
    <location>
        <begin position="1"/>
        <end position="87"/>
    </location>
</feature>
<evidence type="ECO:0000313" key="4">
    <source>
        <dbReference type="Proteomes" id="UP001501161"/>
    </source>
</evidence>
<gene>
    <name evidence="3" type="ORF">GCM10009726_19040</name>
</gene>
<feature type="compositionally biased region" description="Basic residues" evidence="1">
    <location>
        <begin position="44"/>
        <end position="61"/>
    </location>
</feature>
<sequence>MAEEAREDAVVIPIGTGGRPGRGSGSARPSSAARNLAPPAAKPAPRKRAAAKKATPKKPTPKKPAPERAADAPDPTPGPATTRPRLDTGIPVGDWLSALQGAALEVFGDDWERRLAELLAFARRRLEGDYEVDDYGFDRELTERFFMTALRPIAQKWFRLEVRGLENIPAEGGALVVSNHSGTVPLDGLMTMLTVHDHAHRFLRPLGADLVFKLPVVSSLARKGGATLACVEDAERMLSGGDLVGVWPEGFKGIGKPFSERYKLQRFGRGGFVSAALRTGVPIIPLSVVGAEEIYPLVGNVPSLARLLGVPYIPVTPFFPWLGPLGMVPLPSKWVLEFGEPIRTDSYDAAEAEDPMLVFNVTDQVRETIQHTLFDLLRERDGVFS</sequence>
<dbReference type="PANTHER" id="PTHR22753">
    <property type="entry name" value="TRANSMEMBRANE PROTEIN 68"/>
    <property type="match status" value="1"/>
</dbReference>
<comment type="caution">
    <text evidence="3">The sequence shown here is derived from an EMBL/GenBank/DDBJ whole genome shotgun (WGS) entry which is preliminary data.</text>
</comment>
<dbReference type="EMBL" id="BAAAMQ010000010">
    <property type="protein sequence ID" value="GAA2106180.1"/>
    <property type="molecule type" value="Genomic_DNA"/>
</dbReference>
<evidence type="ECO:0000259" key="2">
    <source>
        <dbReference type="SMART" id="SM00563"/>
    </source>
</evidence>
<dbReference type="CDD" id="cd07987">
    <property type="entry name" value="LPLAT_MGAT-like"/>
    <property type="match status" value="1"/>
</dbReference>
<protein>
    <recommendedName>
        <fullName evidence="2">Phospholipid/glycerol acyltransferase domain-containing protein</fullName>
    </recommendedName>
</protein>
<dbReference type="SUPFAM" id="SSF69593">
    <property type="entry name" value="Glycerol-3-phosphate (1)-acyltransferase"/>
    <property type="match status" value="1"/>
</dbReference>
<feature type="domain" description="Phospholipid/glycerol acyltransferase" evidence="2">
    <location>
        <begin position="174"/>
        <end position="291"/>
    </location>
</feature>
<dbReference type="Pfam" id="PF01553">
    <property type="entry name" value="Acyltransferase"/>
    <property type="match status" value="1"/>
</dbReference>
<dbReference type="PANTHER" id="PTHR22753:SF14">
    <property type="entry name" value="MONOACYLGLYCEROL_DIACYLGLYCEROL O-ACYLTRANSFERASE"/>
    <property type="match status" value="1"/>
</dbReference>
<name>A0ABN2X8W6_9ACTN</name>
<reference evidence="3 4" key="1">
    <citation type="journal article" date="2019" name="Int. J. Syst. Evol. Microbiol.">
        <title>The Global Catalogue of Microorganisms (GCM) 10K type strain sequencing project: providing services to taxonomists for standard genome sequencing and annotation.</title>
        <authorList>
            <consortium name="The Broad Institute Genomics Platform"/>
            <consortium name="The Broad Institute Genome Sequencing Center for Infectious Disease"/>
            <person name="Wu L."/>
            <person name="Ma J."/>
        </authorList>
    </citation>
    <scope>NUCLEOTIDE SEQUENCE [LARGE SCALE GENOMIC DNA]</scope>
    <source>
        <strain evidence="3 4">JCM 13813</strain>
    </source>
</reference>
<accession>A0ABN2X8W6</accession>
<keyword evidence="4" id="KW-1185">Reference proteome</keyword>
<dbReference type="InterPro" id="IPR002123">
    <property type="entry name" value="Plipid/glycerol_acylTrfase"/>
</dbReference>
<evidence type="ECO:0000256" key="1">
    <source>
        <dbReference type="SAM" id="MobiDB-lite"/>
    </source>
</evidence>
<dbReference type="RefSeq" id="WP_231248727.1">
    <property type="nucleotide sequence ID" value="NZ_BAAAMQ010000010.1"/>
</dbReference>
<dbReference type="SMART" id="SM00563">
    <property type="entry name" value="PlsC"/>
    <property type="match status" value="1"/>
</dbReference>
<dbReference type="Proteomes" id="UP001501161">
    <property type="component" value="Unassembled WGS sequence"/>
</dbReference>
<proteinExistence type="predicted"/>
<feature type="compositionally biased region" description="Gly residues" evidence="1">
    <location>
        <begin position="15"/>
        <end position="24"/>
    </location>
</feature>
<organism evidence="3 4">
    <name type="scientific">Nocardioides furvisabuli</name>
    <dbReference type="NCBI Taxonomy" id="375542"/>
    <lineage>
        <taxon>Bacteria</taxon>
        <taxon>Bacillati</taxon>
        <taxon>Actinomycetota</taxon>
        <taxon>Actinomycetes</taxon>
        <taxon>Propionibacteriales</taxon>
        <taxon>Nocardioidaceae</taxon>
        <taxon>Nocardioides</taxon>
    </lineage>
</organism>
<feature type="compositionally biased region" description="Low complexity" evidence="1">
    <location>
        <begin position="25"/>
        <end position="39"/>
    </location>
</feature>